<reference evidence="12 13" key="1">
    <citation type="submission" date="2019-04" db="EMBL/GenBank/DDBJ databases">
        <authorList>
            <person name="Feng G."/>
            <person name="Zhang J."/>
            <person name="Zhu H."/>
        </authorList>
    </citation>
    <scope>NUCLEOTIDE SEQUENCE [LARGE SCALE GENOMIC DNA]</scope>
    <source>
        <strain evidence="12 13">92R-1</strain>
    </source>
</reference>
<dbReference type="PROSITE" id="PS52015">
    <property type="entry name" value="TONB_CTD"/>
    <property type="match status" value="1"/>
</dbReference>
<protein>
    <submittedName>
        <fullName evidence="12">Energy transducer TonB</fullName>
    </submittedName>
</protein>
<comment type="caution">
    <text evidence="12">The sequence shown here is derived from an EMBL/GenBank/DDBJ whole genome shotgun (WGS) entry which is preliminary data.</text>
</comment>
<gene>
    <name evidence="12" type="ORF">EU556_21970</name>
</gene>
<evidence type="ECO:0000313" key="13">
    <source>
        <dbReference type="Proteomes" id="UP000298337"/>
    </source>
</evidence>
<dbReference type="SUPFAM" id="SSF74653">
    <property type="entry name" value="TolA/TonB C-terminal domain"/>
    <property type="match status" value="1"/>
</dbReference>
<comment type="similarity">
    <text evidence="2">Belongs to the TonB family.</text>
</comment>
<evidence type="ECO:0000256" key="6">
    <source>
        <dbReference type="ARBA" id="ARBA00022692"/>
    </source>
</evidence>
<dbReference type="NCBIfam" id="TIGR01352">
    <property type="entry name" value="tonB_Cterm"/>
    <property type="match status" value="1"/>
</dbReference>
<name>A0A4Z0P3S0_9BACT</name>
<dbReference type="Proteomes" id="UP000298337">
    <property type="component" value="Unassembled WGS sequence"/>
</dbReference>
<dbReference type="EMBL" id="SRLA01000005">
    <property type="protein sequence ID" value="TGE04848.1"/>
    <property type="molecule type" value="Genomic_DNA"/>
</dbReference>
<dbReference type="Gene3D" id="3.30.1150.10">
    <property type="match status" value="1"/>
</dbReference>
<keyword evidence="4" id="KW-1003">Cell membrane</keyword>
<proteinExistence type="inferred from homology"/>
<dbReference type="GO" id="GO:0098797">
    <property type="term" value="C:plasma membrane protein complex"/>
    <property type="evidence" value="ECO:0007669"/>
    <property type="project" value="TreeGrafter"/>
</dbReference>
<sequence>MAQIQPTKTVFYQAFPDSAAQVEEAVYRVVRTEVSGQNRLDSLFYTNSKRLVHVRSTTWQSAGDTLVTTTQWRANGKKAGETTSLGKRSEHTTYDEEGHISQKSVWERGKKIAAVCYSDTGALIPCSEYQYVEKMPEYPGGPQALLQYIGSSIQYPKSALKRRQKGVVIITFVVDETGQVRYTRVKKGISPELDAEALRVISGLAKFEPGQQNGETVPVHYTVPVTFAIK</sequence>
<feature type="domain" description="TonB C-terminal" evidence="11">
    <location>
        <begin position="140"/>
        <end position="230"/>
    </location>
</feature>
<keyword evidence="6" id="KW-0812">Transmembrane</keyword>
<dbReference type="OrthoDB" id="1039448at2"/>
<evidence type="ECO:0000256" key="7">
    <source>
        <dbReference type="ARBA" id="ARBA00022927"/>
    </source>
</evidence>
<feature type="compositionally biased region" description="Basic and acidic residues" evidence="10">
    <location>
        <begin position="87"/>
        <end position="96"/>
    </location>
</feature>
<dbReference type="RefSeq" id="WP_135436307.1">
    <property type="nucleotide sequence ID" value="NZ_SRLA01000005.1"/>
</dbReference>
<dbReference type="AlphaFoldDB" id="A0A4Z0P3S0"/>
<dbReference type="GO" id="GO:0055085">
    <property type="term" value="P:transmembrane transport"/>
    <property type="evidence" value="ECO:0007669"/>
    <property type="project" value="InterPro"/>
</dbReference>
<dbReference type="GO" id="GO:0031992">
    <property type="term" value="F:energy transducer activity"/>
    <property type="evidence" value="ECO:0007669"/>
    <property type="project" value="TreeGrafter"/>
</dbReference>
<dbReference type="InterPro" id="IPR037682">
    <property type="entry name" value="TonB_C"/>
</dbReference>
<keyword evidence="5" id="KW-0997">Cell inner membrane</keyword>
<evidence type="ECO:0000256" key="3">
    <source>
        <dbReference type="ARBA" id="ARBA00022448"/>
    </source>
</evidence>
<evidence type="ECO:0000256" key="8">
    <source>
        <dbReference type="ARBA" id="ARBA00022989"/>
    </source>
</evidence>
<accession>A0A4Z0P3S0</accession>
<organism evidence="12 13">
    <name type="scientific">Hymenobacter fodinae</name>
    <dbReference type="NCBI Taxonomy" id="2510796"/>
    <lineage>
        <taxon>Bacteria</taxon>
        <taxon>Pseudomonadati</taxon>
        <taxon>Bacteroidota</taxon>
        <taxon>Cytophagia</taxon>
        <taxon>Cytophagales</taxon>
        <taxon>Hymenobacteraceae</taxon>
        <taxon>Hymenobacter</taxon>
    </lineage>
</organism>
<dbReference type="PANTHER" id="PTHR33446:SF2">
    <property type="entry name" value="PROTEIN TONB"/>
    <property type="match status" value="1"/>
</dbReference>
<feature type="region of interest" description="Disordered" evidence="10">
    <location>
        <begin position="77"/>
        <end position="96"/>
    </location>
</feature>
<evidence type="ECO:0000256" key="9">
    <source>
        <dbReference type="ARBA" id="ARBA00023136"/>
    </source>
</evidence>
<keyword evidence="7" id="KW-0653">Protein transport</keyword>
<dbReference type="InterPro" id="IPR051045">
    <property type="entry name" value="TonB-dependent_transducer"/>
</dbReference>
<dbReference type="PANTHER" id="PTHR33446">
    <property type="entry name" value="PROTEIN TONB-RELATED"/>
    <property type="match status" value="1"/>
</dbReference>
<evidence type="ECO:0000256" key="5">
    <source>
        <dbReference type="ARBA" id="ARBA00022519"/>
    </source>
</evidence>
<dbReference type="GO" id="GO:0015031">
    <property type="term" value="P:protein transport"/>
    <property type="evidence" value="ECO:0007669"/>
    <property type="project" value="UniProtKB-KW"/>
</dbReference>
<evidence type="ECO:0000313" key="12">
    <source>
        <dbReference type="EMBL" id="TGE04848.1"/>
    </source>
</evidence>
<evidence type="ECO:0000256" key="1">
    <source>
        <dbReference type="ARBA" id="ARBA00004383"/>
    </source>
</evidence>
<comment type="subcellular location">
    <subcellularLocation>
        <location evidence="1">Cell inner membrane</location>
        <topology evidence="1">Single-pass membrane protein</topology>
        <orientation evidence="1">Periplasmic side</orientation>
    </subcellularLocation>
</comment>
<evidence type="ECO:0000256" key="10">
    <source>
        <dbReference type="SAM" id="MobiDB-lite"/>
    </source>
</evidence>
<keyword evidence="8" id="KW-1133">Transmembrane helix</keyword>
<dbReference type="Pfam" id="PF03544">
    <property type="entry name" value="TonB_C"/>
    <property type="match status" value="1"/>
</dbReference>
<evidence type="ECO:0000256" key="4">
    <source>
        <dbReference type="ARBA" id="ARBA00022475"/>
    </source>
</evidence>
<keyword evidence="9" id="KW-0472">Membrane</keyword>
<evidence type="ECO:0000256" key="2">
    <source>
        <dbReference type="ARBA" id="ARBA00006555"/>
    </source>
</evidence>
<keyword evidence="13" id="KW-1185">Reference proteome</keyword>
<evidence type="ECO:0000259" key="11">
    <source>
        <dbReference type="PROSITE" id="PS52015"/>
    </source>
</evidence>
<keyword evidence="3" id="KW-0813">Transport</keyword>
<dbReference type="InterPro" id="IPR006260">
    <property type="entry name" value="TonB/TolA_C"/>
</dbReference>